<protein>
    <submittedName>
        <fullName evidence="8">Uncharacterized protein</fullName>
    </submittedName>
</protein>
<evidence type="ECO:0000313" key="7">
    <source>
        <dbReference type="EMBL" id="CAB4222585.1"/>
    </source>
</evidence>
<evidence type="ECO:0000313" key="4">
    <source>
        <dbReference type="EMBL" id="CAB4182048.1"/>
    </source>
</evidence>
<evidence type="ECO:0000313" key="5">
    <source>
        <dbReference type="EMBL" id="CAB4190689.1"/>
    </source>
</evidence>
<evidence type="ECO:0000313" key="8">
    <source>
        <dbReference type="EMBL" id="CAB5227690.1"/>
    </source>
</evidence>
<keyword evidence="1" id="KW-1133">Transmembrane helix</keyword>
<keyword evidence="1" id="KW-0472">Membrane</keyword>
<organism evidence="8">
    <name type="scientific">uncultured Caudovirales phage</name>
    <dbReference type="NCBI Taxonomy" id="2100421"/>
    <lineage>
        <taxon>Viruses</taxon>
        <taxon>Duplodnaviria</taxon>
        <taxon>Heunggongvirae</taxon>
        <taxon>Uroviricota</taxon>
        <taxon>Caudoviricetes</taxon>
        <taxon>Peduoviridae</taxon>
        <taxon>Maltschvirus</taxon>
        <taxon>Maltschvirus maltsch</taxon>
    </lineage>
</organism>
<name>A0A6J7XIE1_9CAUD</name>
<evidence type="ECO:0000313" key="3">
    <source>
        <dbReference type="EMBL" id="CAB4176920.1"/>
    </source>
</evidence>
<accession>A0A6J7XIE1</accession>
<sequence length="31" mass="3290">MTSTDLFILFGPLIALSIGISIALIVDAIRD</sequence>
<evidence type="ECO:0000313" key="6">
    <source>
        <dbReference type="EMBL" id="CAB4211089.1"/>
    </source>
</evidence>
<dbReference type="EMBL" id="LR797369">
    <property type="protein sequence ID" value="CAB4211089.1"/>
    <property type="molecule type" value="Genomic_DNA"/>
</dbReference>
<dbReference type="EMBL" id="LR796945">
    <property type="protein sequence ID" value="CAB4176920.1"/>
    <property type="molecule type" value="Genomic_DNA"/>
</dbReference>
<evidence type="ECO:0000313" key="2">
    <source>
        <dbReference type="EMBL" id="CAB4170401.1"/>
    </source>
</evidence>
<dbReference type="EMBL" id="LR796860">
    <property type="protein sequence ID" value="CAB4170401.1"/>
    <property type="molecule type" value="Genomic_DNA"/>
</dbReference>
<reference evidence="8" key="1">
    <citation type="submission" date="2020-05" db="EMBL/GenBank/DDBJ databases">
        <authorList>
            <person name="Chiriac C."/>
            <person name="Salcher M."/>
            <person name="Ghai R."/>
            <person name="Kavagutti S V."/>
        </authorList>
    </citation>
    <scope>NUCLEOTIDE SEQUENCE</scope>
</reference>
<keyword evidence="1" id="KW-0812">Transmembrane</keyword>
<feature type="transmembrane region" description="Helical" evidence="1">
    <location>
        <begin position="6"/>
        <end position="26"/>
    </location>
</feature>
<proteinExistence type="predicted"/>
<dbReference type="EMBL" id="LR798378">
    <property type="protein sequence ID" value="CAB5227690.1"/>
    <property type="molecule type" value="Genomic_DNA"/>
</dbReference>
<gene>
    <name evidence="4" type="ORF">UFOVP1065_120</name>
    <name evidence="5" type="ORF">UFOVP1198_89</name>
    <name evidence="6" type="ORF">UFOVP1418_81</name>
    <name evidence="8" type="ORF">UFOVP1524_69</name>
    <name evidence="7" type="ORF">UFOVP1651_69</name>
    <name evidence="2" type="ORF">UFOVP908_47</name>
    <name evidence="3" type="ORF">UFOVP990_89</name>
</gene>
<evidence type="ECO:0000256" key="1">
    <source>
        <dbReference type="SAM" id="Phobius"/>
    </source>
</evidence>
<dbReference type="EMBL" id="LR797157">
    <property type="protein sequence ID" value="CAB4190689.1"/>
    <property type="molecule type" value="Genomic_DNA"/>
</dbReference>
<dbReference type="EMBL" id="LR797021">
    <property type="protein sequence ID" value="CAB4182048.1"/>
    <property type="molecule type" value="Genomic_DNA"/>
</dbReference>
<dbReference type="EMBL" id="LR797518">
    <property type="protein sequence ID" value="CAB4222585.1"/>
    <property type="molecule type" value="Genomic_DNA"/>
</dbReference>